<dbReference type="PANTHER" id="PTHR30465">
    <property type="entry name" value="INNER MEMBRANE ABC TRANSPORTER"/>
    <property type="match status" value="1"/>
</dbReference>
<reference evidence="9" key="1">
    <citation type="submission" date="2020-10" db="EMBL/GenBank/DDBJ databases">
        <authorList>
            <person name="Gilroy R."/>
        </authorList>
    </citation>
    <scope>NUCLEOTIDE SEQUENCE</scope>
    <source>
        <strain evidence="9">ChiSxjej2B14-8506</strain>
    </source>
</reference>
<keyword evidence="6 7" id="KW-0472">Membrane</keyword>
<name>A0A9D1S4J8_9FIRM</name>
<evidence type="ECO:0000313" key="9">
    <source>
        <dbReference type="EMBL" id="HIU46327.1"/>
    </source>
</evidence>
<dbReference type="InterPro" id="IPR045621">
    <property type="entry name" value="BPD_transp_1_N"/>
</dbReference>
<dbReference type="Pfam" id="PF00528">
    <property type="entry name" value="BPD_transp_1"/>
    <property type="match status" value="1"/>
</dbReference>
<dbReference type="InterPro" id="IPR035906">
    <property type="entry name" value="MetI-like_sf"/>
</dbReference>
<evidence type="ECO:0000256" key="6">
    <source>
        <dbReference type="ARBA" id="ARBA00023136"/>
    </source>
</evidence>
<dbReference type="AlphaFoldDB" id="A0A9D1S4J8"/>
<keyword evidence="5 7" id="KW-1133">Transmembrane helix</keyword>
<feature type="transmembrane region" description="Helical" evidence="7">
    <location>
        <begin position="169"/>
        <end position="188"/>
    </location>
</feature>
<feature type="transmembrane region" description="Helical" evidence="7">
    <location>
        <begin position="100"/>
        <end position="119"/>
    </location>
</feature>
<dbReference type="EMBL" id="DVNK01000026">
    <property type="protein sequence ID" value="HIU46327.1"/>
    <property type="molecule type" value="Genomic_DNA"/>
</dbReference>
<dbReference type="InterPro" id="IPR000515">
    <property type="entry name" value="MetI-like"/>
</dbReference>
<feature type="transmembrane region" description="Helical" evidence="7">
    <location>
        <begin position="226"/>
        <end position="252"/>
    </location>
</feature>
<keyword evidence="4 7" id="KW-0812">Transmembrane</keyword>
<dbReference type="PROSITE" id="PS50928">
    <property type="entry name" value="ABC_TM1"/>
    <property type="match status" value="1"/>
</dbReference>
<evidence type="ECO:0000256" key="2">
    <source>
        <dbReference type="ARBA" id="ARBA00022448"/>
    </source>
</evidence>
<evidence type="ECO:0000256" key="1">
    <source>
        <dbReference type="ARBA" id="ARBA00004651"/>
    </source>
</evidence>
<feature type="domain" description="ABC transmembrane type-1" evidence="8">
    <location>
        <begin position="94"/>
        <end position="295"/>
    </location>
</feature>
<feature type="transmembrane region" description="Helical" evidence="7">
    <location>
        <begin position="9"/>
        <end position="27"/>
    </location>
</feature>
<evidence type="ECO:0000256" key="4">
    <source>
        <dbReference type="ARBA" id="ARBA00022692"/>
    </source>
</evidence>
<dbReference type="SUPFAM" id="SSF161098">
    <property type="entry name" value="MetI-like"/>
    <property type="match status" value="1"/>
</dbReference>
<feature type="transmembrane region" description="Helical" evidence="7">
    <location>
        <begin position="131"/>
        <end position="157"/>
    </location>
</feature>
<evidence type="ECO:0000313" key="10">
    <source>
        <dbReference type="Proteomes" id="UP000824123"/>
    </source>
</evidence>
<dbReference type="GO" id="GO:0055085">
    <property type="term" value="P:transmembrane transport"/>
    <property type="evidence" value="ECO:0007669"/>
    <property type="project" value="InterPro"/>
</dbReference>
<feature type="transmembrane region" description="Helical" evidence="7">
    <location>
        <begin position="272"/>
        <end position="298"/>
    </location>
</feature>
<gene>
    <name evidence="9" type="ORF">IAC59_03595</name>
</gene>
<protein>
    <submittedName>
        <fullName evidence="9">ABC transporter permease</fullName>
    </submittedName>
</protein>
<accession>A0A9D1S4J8</accession>
<proteinExistence type="inferred from homology"/>
<dbReference type="CDD" id="cd06261">
    <property type="entry name" value="TM_PBP2"/>
    <property type="match status" value="1"/>
</dbReference>
<keyword evidence="3" id="KW-1003">Cell membrane</keyword>
<dbReference type="Gene3D" id="1.10.3720.10">
    <property type="entry name" value="MetI-like"/>
    <property type="match status" value="1"/>
</dbReference>
<dbReference type="Pfam" id="PF19300">
    <property type="entry name" value="BPD_transp_1_N"/>
    <property type="match status" value="1"/>
</dbReference>
<keyword evidence="2 7" id="KW-0813">Transport</keyword>
<organism evidence="9 10">
    <name type="scientific">Candidatus Fimadaptatus faecigallinarum</name>
    <dbReference type="NCBI Taxonomy" id="2840814"/>
    <lineage>
        <taxon>Bacteria</taxon>
        <taxon>Bacillati</taxon>
        <taxon>Bacillota</taxon>
        <taxon>Clostridia</taxon>
        <taxon>Eubacteriales</taxon>
        <taxon>Candidatus Fimadaptatus</taxon>
    </lineage>
</organism>
<evidence type="ECO:0000259" key="8">
    <source>
        <dbReference type="PROSITE" id="PS50928"/>
    </source>
</evidence>
<comment type="caution">
    <text evidence="9">The sequence shown here is derived from an EMBL/GenBank/DDBJ whole genome shotgun (WGS) entry which is preliminary data.</text>
</comment>
<evidence type="ECO:0000256" key="7">
    <source>
        <dbReference type="RuleBase" id="RU363032"/>
    </source>
</evidence>
<evidence type="ECO:0000256" key="3">
    <source>
        <dbReference type="ARBA" id="ARBA00022475"/>
    </source>
</evidence>
<comment type="subcellular location">
    <subcellularLocation>
        <location evidence="1 7">Cell membrane</location>
        <topology evidence="1 7">Multi-pass membrane protein</topology>
    </subcellularLocation>
</comment>
<dbReference type="GO" id="GO:0005886">
    <property type="term" value="C:plasma membrane"/>
    <property type="evidence" value="ECO:0007669"/>
    <property type="project" value="UniProtKB-SubCell"/>
</dbReference>
<reference evidence="9" key="2">
    <citation type="journal article" date="2021" name="PeerJ">
        <title>Extensive microbial diversity within the chicken gut microbiome revealed by metagenomics and culture.</title>
        <authorList>
            <person name="Gilroy R."/>
            <person name="Ravi A."/>
            <person name="Getino M."/>
            <person name="Pursley I."/>
            <person name="Horton D.L."/>
            <person name="Alikhan N.F."/>
            <person name="Baker D."/>
            <person name="Gharbi K."/>
            <person name="Hall N."/>
            <person name="Watson M."/>
            <person name="Adriaenssens E.M."/>
            <person name="Foster-Nyarko E."/>
            <person name="Jarju S."/>
            <person name="Secka A."/>
            <person name="Antonio M."/>
            <person name="Oren A."/>
            <person name="Chaudhuri R.R."/>
            <person name="La Ragione R."/>
            <person name="Hildebrand F."/>
            <person name="Pallen M.J."/>
        </authorList>
    </citation>
    <scope>NUCLEOTIDE SEQUENCE</scope>
    <source>
        <strain evidence="9">ChiSxjej2B14-8506</strain>
    </source>
</reference>
<dbReference type="Proteomes" id="UP000824123">
    <property type="component" value="Unassembled WGS sequence"/>
</dbReference>
<comment type="similarity">
    <text evidence="7">Belongs to the binding-protein-dependent transport system permease family.</text>
</comment>
<sequence length="304" mass="33865">MFRYAIRRFVTSIVTLFLVIVLTFFLMQTVPGGPFLGENVNPEITQKLLEKYGYDQPIMTQFVNYVKALFQGDMGVSMVVKSGDDVTQVIADHFPISCKIGLIALAFAVFIGIPLGVLAAMKHNSIFDRVFIFMASLFVSVPSFIMTIALMLIFGVWLELLPIAYLSDWTSYIMPVFGMAIYPMFNLARLTRTTMLDVTGQDYIKTARAKGLSTFKIMFKHALRNAIIPVVTSLGPIIAGILTGSFVVEKVFAINGIGKYFISSISSRDYPLIMGTTIFFAVILIACNYVVDLLYGIIDPRIKM</sequence>
<evidence type="ECO:0000256" key="5">
    <source>
        <dbReference type="ARBA" id="ARBA00022989"/>
    </source>
</evidence>
<dbReference type="PANTHER" id="PTHR30465:SF93">
    <property type="entry name" value="OLIGOPEPTIDE TRANSPORT SYSTEM PERMEASE PROTEIN OPPB"/>
    <property type="match status" value="1"/>
</dbReference>